<evidence type="ECO:0000313" key="1">
    <source>
        <dbReference type="EMBL" id="SVE58444.1"/>
    </source>
</evidence>
<feature type="non-terminal residue" evidence="1">
    <location>
        <position position="1"/>
    </location>
</feature>
<sequence length="50" mass="6168">LSNTEKRLKEWTEKQKELQEKLDGICKVFNEDRLEEINRDYDEFYESEVV</sequence>
<accession>A0A383EPE3</accession>
<gene>
    <name evidence="1" type="ORF">METZ01_LOCUS511298</name>
</gene>
<reference evidence="1" key="1">
    <citation type="submission" date="2018-05" db="EMBL/GenBank/DDBJ databases">
        <authorList>
            <person name="Lanie J.A."/>
            <person name="Ng W.-L."/>
            <person name="Kazmierczak K.M."/>
            <person name="Andrzejewski T.M."/>
            <person name="Davidsen T.M."/>
            <person name="Wayne K.J."/>
            <person name="Tettelin H."/>
            <person name="Glass J.I."/>
            <person name="Rusch D."/>
            <person name="Podicherti R."/>
            <person name="Tsui H.-C.T."/>
            <person name="Winkler M.E."/>
        </authorList>
    </citation>
    <scope>NUCLEOTIDE SEQUENCE</scope>
</reference>
<dbReference type="EMBL" id="UINC01227522">
    <property type="protein sequence ID" value="SVE58444.1"/>
    <property type="molecule type" value="Genomic_DNA"/>
</dbReference>
<name>A0A383EPE3_9ZZZZ</name>
<protein>
    <submittedName>
        <fullName evidence="1">Uncharacterized protein</fullName>
    </submittedName>
</protein>
<proteinExistence type="predicted"/>
<organism evidence="1">
    <name type="scientific">marine metagenome</name>
    <dbReference type="NCBI Taxonomy" id="408172"/>
    <lineage>
        <taxon>unclassified sequences</taxon>
        <taxon>metagenomes</taxon>
        <taxon>ecological metagenomes</taxon>
    </lineage>
</organism>
<dbReference type="AlphaFoldDB" id="A0A383EPE3"/>